<dbReference type="Pfam" id="PF03372">
    <property type="entry name" value="Exo_endo_phos"/>
    <property type="match status" value="1"/>
</dbReference>
<dbReference type="Pfam" id="PF00078">
    <property type="entry name" value="RVT_1"/>
    <property type="match status" value="1"/>
</dbReference>
<dbReference type="PANTHER" id="PTHR33332">
    <property type="entry name" value="REVERSE TRANSCRIPTASE DOMAIN-CONTAINING PROTEIN"/>
    <property type="match status" value="1"/>
</dbReference>
<dbReference type="Ensembl" id="ENSGMOT00000036545.1">
    <property type="protein sequence ID" value="ENSGMOP00000042815.1"/>
    <property type="gene ID" value="ENSGMOG00000028102.1"/>
</dbReference>
<dbReference type="InterPro" id="IPR000477">
    <property type="entry name" value="RT_dom"/>
</dbReference>
<reference evidence="2" key="1">
    <citation type="submission" date="2025-08" db="UniProtKB">
        <authorList>
            <consortium name="Ensembl"/>
        </authorList>
    </citation>
    <scope>IDENTIFICATION</scope>
</reference>
<feature type="domain" description="Reverse transcriptase" evidence="1">
    <location>
        <begin position="628"/>
        <end position="907"/>
    </location>
</feature>
<evidence type="ECO:0000259" key="1">
    <source>
        <dbReference type="PROSITE" id="PS50878"/>
    </source>
</evidence>
<dbReference type="InterPro" id="IPR036691">
    <property type="entry name" value="Endo/exonu/phosph_ase_sf"/>
</dbReference>
<dbReference type="SUPFAM" id="SSF56219">
    <property type="entry name" value="DNase I-like"/>
    <property type="match status" value="1"/>
</dbReference>
<proteinExistence type="predicted"/>
<dbReference type="InterPro" id="IPR043502">
    <property type="entry name" value="DNA/RNA_pol_sf"/>
</dbReference>
<name>A0A8C5B6S5_GADMO</name>
<dbReference type="GeneTree" id="ENSGT01150000286909"/>
<reference evidence="2" key="2">
    <citation type="submission" date="2025-09" db="UniProtKB">
        <authorList>
            <consortium name="Ensembl"/>
        </authorList>
    </citation>
    <scope>IDENTIFICATION</scope>
</reference>
<dbReference type="InterPro" id="IPR005135">
    <property type="entry name" value="Endo/exonuclease/phosphatase"/>
</dbReference>
<dbReference type="PROSITE" id="PS50878">
    <property type="entry name" value="RT_POL"/>
    <property type="match status" value="1"/>
</dbReference>
<dbReference type="Gene3D" id="3.60.10.10">
    <property type="entry name" value="Endonuclease/exonuclease/phosphatase"/>
    <property type="match status" value="1"/>
</dbReference>
<sequence>MFDSHVTSASLTLRYSVTEMLRLRIFSRTQPPQLASHQDILKRPKYIHRGSGRNFQYTHTSNKNIRSFWSTGPRPLPRTARTIFSRTQPPQLASHQDILKRPKYIHRGSGRNFQYTHTSNKNIRSFWSTGPRPPPRTARTVSPVNHSVLSPLLKATCYTPLTCLKLCLLNTRSLSNKALLINDFIVDQSLDILCLTETWQQPNDFSHLNEAVPPGFSFISKPRVNGRGGGLALLHRDNIKVTTVTVPLHSSFECLAVKLSGPKPTIIVTIYRPPKPSAVFLNEFSSLLTSVCAMSPTVILLGDFNIHIDNPSCTFANDFTSLLDCLGITQHVNLPTHNKGHILDLICCTDITPTNLDVIDFPISDHKAVLFDIHTQLHKTKEQRTISFRNIQLINTTDLSTLISSYPNPPPASSLTDLVTHYNNCLSSSFTTLAPLKTRSVSFTHTAPWFTPHLRQLKATGRRLERLYSKTQLTVHRQMYSDHLHDYKNALTTAKTSYYSNLINTGTGNSRVLFSTVSHLLQPPKSLPPDISTTQCTAFLDFFSSKINTIHQQLASSRTPSDDPPLMITSGQPLISSLSDFTRVTEQTVSELIRKAKTTTCQLDPLPTSLVKACLPSISPMITNIINSSLTTGTVPPTLKLAAITPILKKPGADPTDLNHYRPISNLPFISKTLERVVAAQLQSHLDTNNLHEPFQSGFRPKHSTETALVKITNDLLLAADSGLLTILILLDLSAAFDTISHPLLLDRLAGIGITGAALSWFTSYLTGRQQFVQLSNHKSGCSGVSLGVPQGSVLGPLLFTTYLLPLGTLLRHHGVHFHCYADDTQVYISTKPTAAIPPTSLVTCLEEIRSWLSRNFLKLNGNKTEALLIGSKSTLTKSQHTPAPLIIIDGFPVPFSSKVKSLGVILDNTLSFAPHIHNITRTAFFHLRNIARLRPSLTQSSAEILVHSFVTSRIDYCNALLTGLPTKLINRLQIIQNSAARIITRTKSSDHITPVLIQLHWLPVHYRIQYKTLLLTYKALHNLAPSYLCDLLQEYTPSRSLRSTSAGLLCIPTSRLTSMGARSFSCSAPRLWNSLPPHIKQSDTISTFKSQLKTHLFKLAHNV</sequence>
<dbReference type="CDD" id="cd01650">
    <property type="entry name" value="RT_nLTR_like"/>
    <property type="match status" value="1"/>
</dbReference>
<accession>A0A8C5B6S5</accession>
<keyword evidence="3" id="KW-1185">Reference proteome</keyword>
<evidence type="ECO:0000313" key="3">
    <source>
        <dbReference type="Proteomes" id="UP000694546"/>
    </source>
</evidence>
<protein>
    <recommendedName>
        <fullName evidence="1">Reverse transcriptase domain-containing protein</fullName>
    </recommendedName>
</protein>
<organism evidence="2 3">
    <name type="scientific">Gadus morhua</name>
    <name type="common">Atlantic cod</name>
    <dbReference type="NCBI Taxonomy" id="8049"/>
    <lineage>
        <taxon>Eukaryota</taxon>
        <taxon>Metazoa</taxon>
        <taxon>Chordata</taxon>
        <taxon>Craniata</taxon>
        <taxon>Vertebrata</taxon>
        <taxon>Euteleostomi</taxon>
        <taxon>Actinopterygii</taxon>
        <taxon>Neopterygii</taxon>
        <taxon>Teleostei</taxon>
        <taxon>Neoteleostei</taxon>
        <taxon>Acanthomorphata</taxon>
        <taxon>Zeiogadaria</taxon>
        <taxon>Gadariae</taxon>
        <taxon>Gadiformes</taxon>
        <taxon>Gadoidei</taxon>
        <taxon>Gadidae</taxon>
        <taxon>Gadus</taxon>
    </lineage>
</organism>
<dbReference type="GO" id="GO:0003824">
    <property type="term" value="F:catalytic activity"/>
    <property type="evidence" value="ECO:0007669"/>
    <property type="project" value="InterPro"/>
</dbReference>
<evidence type="ECO:0000313" key="2">
    <source>
        <dbReference type="Ensembl" id="ENSGMOP00000042815.1"/>
    </source>
</evidence>
<dbReference type="AlphaFoldDB" id="A0A8C5B6S5"/>
<dbReference type="Proteomes" id="UP000694546">
    <property type="component" value="Chromosome 6"/>
</dbReference>
<dbReference type="SUPFAM" id="SSF56672">
    <property type="entry name" value="DNA/RNA polymerases"/>
    <property type="match status" value="1"/>
</dbReference>